<dbReference type="EMBL" id="JADBGQ010000001">
    <property type="protein sequence ID" value="KAG5412639.1"/>
    <property type="molecule type" value="Genomic_DNA"/>
</dbReference>
<keyword evidence="2" id="KW-1185">Reference proteome</keyword>
<evidence type="ECO:0000313" key="2">
    <source>
        <dbReference type="Proteomes" id="UP000823674"/>
    </source>
</evidence>
<sequence>MSRSLSDLRKLGSRSVDRGRIRISDLGREVRRICEFRLRFDEAMMNPRGKRSKKRKRMGDV</sequence>
<proteinExistence type="predicted"/>
<accession>A0ABQ7NP36</accession>
<name>A0ABQ7NP36_BRACM</name>
<gene>
    <name evidence="1" type="primary">A01p002390.1_BraROA</name>
    <name evidence="1" type="ORF">IGI04_000206</name>
</gene>
<comment type="caution">
    <text evidence="1">The sequence shown here is derived from an EMBL/GenBank/DDBJ whole genome shotgun (WGS) entry which is preliminary data.</text>
</comment>
<evidence type="ECO:0000313" key="1">
    <source>
        <dbReference type="EMBL" id="KAG5412639.1"/>
    </source>
</evidence>
<organism evidence="1 2">
    <name type="scientific">Brassica rapa subsp. trilocularis</name>
    <dbReference type="NCBI Taxonomy" id="1813537"/>
    <lineage>
        <taxon>Eukaryota</taxon>
        <taxon>Viridiplantae</taxon>
        <taxon>Streptophyta</taxon>
        <taxon>Embryophyta</taxon>
        <taxon>Tracheophyta</taxon>
        <taxon>Spermatophyta</taxon>
        <taxon>Magnoliopsida</taxon>
        <taxon>eudicotyledons</taxon>
        <taxon>Gunneridae</taxon>
        <taxon>Pentapetalae</taxon>
        <taxon>rosids</taxon>
        <taxon>malvids</taxon>
        <taxon>Brassicales</taxon>
        <taxon>Brassicaceae</taxon>
        <taxon>Brassiceae</taxon>
        <taxon>Brassica</taxon>
    </lineage>
</organism>
<reference evidence="1 2" key="1">
    <citation type="submission" date="2021-03" db="EMBL/GenBank/DDBJ databases">
        <authorList>
            <person name="King G.J."/>
            <person name="Bancroft I."/>
            <person name="Baten A."/>
            <person name="Bloomfield J."/>
            <person name="Borpatragohain P."/>
            <person name="He Z."/>
            <person name="Irish N."/>
            <person name="Irwin J."/>
            <person name="Liu K."/>
            <person name="Mauleon R.P."/>
            <person name="Moore J."/>
            <person name="Morris R."/>
            <person name="Ostergaard L."/>
            <person name="Wang B."/>
            <person name="Wells R."/>
        </authorList>
    </citation>
    <scope>NUCLEOTIDE SEQUENCE [LARGE SCALE GENOMIC DNA]</scope>
    <source>
        <strain evidence="1">R-o-18</strain>
        <tissue evidence="1">Leaf</tissue>
    </source>
</reference>
<dbReference type="Proteomes" id="UP000823674">
    <property type="component" value="Chromosome A01"/>
</dbReference>
<protein>
    <submittedName>
        <fullName evidence="1">Uncharacterized protein</fullName>
    </submittedName>
</protein>